<evidence type="ECO:0000313" key="3">
    <source>
        <dbReference type="Proteomes" id="UP001152484"/>
    </source>
</evidence>
<dbReference type="InterPro" id="IPR036397">
    <property type="entry name" value="RNaseH_sf"/>
</dbReference>
<feature type="domain" description="RNase H type-1" evidence="1">
    <location>
        <begin position="19"/>
        <end position="140"/>
    </location>
</feature>
<protein>
    <recommendedName>
        <fullName evidence="1">RNase H type-1 domain-containing protein</fullName>
    </recommendedName>
</protein>
<dbReference type="GO" id="GO:0003676">
    <property type="term" value="F:nucleic acid binding"/>
    <property type="evidence" value="ECO:0007669"/>
    <property type="project" value="InterPro"/>
</dbReference>
<dbReference type="Pfam" id="PF13456">
    <property type="entry name" value="RVT_3"/>
    <property type="match status" value="1"/>
</dbReference>
<dbReference type="Proteomes" id="UP001152484">
    <property type="component" value="Unassembled WGS sequence"/>
</dbReference>
<proteinExistence type="predicted"/>
<organism evidence="2 3">
    <name type="scientific">Cuscuta europaea</name>
    <name type="common">European dodder</name>
    <dbReference type="NCBI Taxonomy" id="41803"/>
    <lineage>
        <taxon>Eukaryota</taxon>
        <taxon>Viridiplantae</taxon>
        <taxon>Streptophyta</taxon>
        <taxon>Embryophyta</taxon>
        <taxon>Tracheophyta</taxon>
        <taxon>Spermatophyta</taxon>
        <taxon>Magnoliopsida</taxon>
        <taxon>eudicotyledons</taxon>
        <taxon>Gunneridae</taxon>
        <taxon>Pentapetalae</taxon>
        <taxon>asterids</taxon>
        <taxon>lamiids</taxon>
        <taxon>Solanales</taxon>
        <taxon>Convolvulaceae</taxon>
        <taxon>Cuscuteae</taxon>
        <taxon>Cuscuta</taxon>
        <taxon>Cuscuta subgen. Cuscuta</taxon>
    </lineage>
</organism>
<dbReference type="CDD" id="cd06222">
    <property type="entry name" value="RNase_H_like"/>
    <property type="match status" value="1"/>
</dbReference>
<evidence type="ECO:0000259" key="1">
    <source>
        <dbReference type="Pfam" id="PF13456"/>
    </source>
</evidence>
<name>A0A9P0ZIP0_CUSEU</name>
<feature type="non-terminal residue" evidence="2">
    <location>
        <position position="167"/>
    </location>
</feature>
<dbReference type="SUPFAM" id="SSF53098">
    <property type="entry name" value="Ribonuclease H-like"/>
    <property type="match status" value="1"/>
</dbReference>
<dbReference type="PANTHER" id="PTHR47723">
    <property type="entry name" value="OS05G0353850 PROTEIN"/>
    <property type="match status" value="1"/>
</dbReference>
<dbReference type="EMBL" id="CAMAPE010000038">
    <property type="protein sequence ID" value="CAH9101598.1"/>
    <property type="molecule type" value="Genomic_DNA"/>
</dbReference>
<dbReference type="Gene3D" id="3.30.420.10">
    <property type="entry name" value="Ribonuclease H-like superfamily/Ribonuclease H"/>
    <property type="match status" value="1"/>
</dbReference>
<dbReference type="InterPro" id="IPR053151">
    <property type="entry name" value="RNase_H-like"/>
</dbReference>
<evidence type="ECO:0000313" key="2">
    <source>
        <dbReference type="EMBL" id="CAH9101598.1"/>
    </source>
</evidence>
<dbReference type="InterPro" id="IPR012337">
    <property type="entry name" value="RNaseH-like_sf"/>
</dbReference>
<sequence length="167" mass="18460">MCAYQLGGNVPGQAFFKVNVDGALDFGQGERAWGWIIPDGSGNFVSVGSVNCTTDWPVHVTEAFGLRELFSWAKAQRWNKVEVETDASLITSRLEDDSGESYFDLIIDDIRHMPHGEANMSIIPCKQSSNRVAHTLARAALSKADDNRVAHILVFPAVWGMICYLNK</sequence>
<dbReference type="PANTHER" id="PTHR47723:SF21">
    <property type="entry name" value="POLYNUCLEOTIDYL TRANSFERASE, RIBONUCLEASE H-LIKE SUPERFAMILY PROTEIN"/>
    <property type="match status" value="1"/>
</dbReference>
<dbReference type="AlphaFoldDB" id="A0A9P0ZIP0"/>
<comment type="caution">
    <text evidence="2">The sequence shown here is derived from an EMBL/GenBank/DDBJ whole genome shotgun (WGS) entry which is preliminary data.</text>
</comment>
<dbReference type="OrthoDB" id="1906820at2759"/>
<dbReference type="InterPro" id="IPR044730">
    <property type="entry name" value="RNase_H-like_dom_plant"/>
</dbReference>
<accession>A0A9P0ZIP0</accession>
<reference evidence="2" key="1">
    <citation type="submission" date="2022-07" db="EMBL/GenBank/DDBJ databases">
        <authorList>
            <person name="Macas J."/>
            <person name="Novak P."/>
            <person name="Neumann P."/>
        </authorList>
    </citation>
    <scope>NUCLEOTIDE SEQUENCE</scope>
</reference>
<dbReference type="GO" id="GO:0004523">
    <property type="term" value="F:RNA-DNA hybrid ribonuclease activity"/>
    <property type="evidence" value="ECO:0007669"/>
    <property type="project" value="InterPro"/>
</dbReference>
<dbReference type="InterPro" id="IPR002156">
    <property type="entry name" value="RNaseH_domain"/>
</dbReference>
<gene>
    <name evidence="2" type="ORF">CEURO_LOCUS15452</name>
</gene>
<keyword evidence="3" id="KW-1185">Reference proteome</keyword>